<dbReference type="Gene3D" id="1.20.5.170">
    <property type="match status" value="1"/>
</dbReference>
<dbReference type="Pfam" id="PF00170">
    <property type="entry name" value="bZIP_1"/>
    <property type="match status" value="1"/>
</dbReference>
<sequence length="264" mass="28641">MTDNANNLGSIDPSFQKIIKTQSSDGQFEDEVAAAAAAIAVNNRGPAPDAGQKQAQAQYHAQYQPSSGKSGANSGLPPPPTSASPPVHSGSPESGSPGQDENGRPSYHGKPLNQSKRAAQNRAAQKAFRQRRKDHIEELEKKLEQHRDCQQELESLRQENIRLKEYILSLQSKIISTGDATIANPPLGLFGNSTSTAEVRITPGNPTNSVLALACCLLDFASFWLIFAQRHIPSARGAPRKLKFVRISNKYPPSTDARHVMEII</sequence>
<feature type="domain" description="BZIP" evidence="4">
    <location>
        <begin position="116"/>
        <end position="131"/>
    </location>
</feature>
<dbReference type="EMBL" id="JAHLUX010000010">
    <property type="protein sequence ID" value="KAG7816637.1"/>
    <property type="molecule type" value="Genomic_DNA"/>
</dbReference>
<reference evidence="5" key="1">
    <citation type="journal article" date="2021" name="G3 (Bethesda)">
        <title>Genomic diversity, chromosomal rearrangements, and interspecies hybridization in the ogataea polymorpha species complex.</title>
        <authorList>
            <person name="Hanson S.J."/>
            <person name="Cinneide E.O."/>
            <person name="Salzberg L.I."/>
            <person name="Wolfe K.H."/>
            <person name="McGowan J."/>
            <person name="Fitzpatrick D.A."/>
            <person name="Matlin K."/>
        </authorList>
    </citation>
    <scope>NUCLEOTIDE SEQUENCE</scope>
    <source>
        <strain evidence="5">61-244</strain>
    </source>
</reference>
<accession>A0AAN6DDB6</accession>
<feature type="region of interest" description="Disordered" evidence="3">
    <location>
        <begin position="43"/>
        <end position="132"/>
    </location>
</feature>
<dbReference type="SMART" id="SM00338">
    <property type="entry name" value="BRLZ"/>
    <property type="match status" value="1"/>
</dbReference>
<evidence type="ECO:0000259" key="4">
    <source>
        <dbReference type="PROSITE" id="PS00036"/>
    </source>
</evidence>
<evidence type="ECO:0000256" key="1">
    <source>
        <dbReference type="ARBA" id="ARBA00004123"/>
    </source>
</evidence>
<evidence type="ECO:0000256" key="2">
    <source>
        <dbReference type="ARBA" id="ARBA00023242"/>
    </source>
</evidence>
<organism evidence="5 6">
    <name type="scientific">Pichia angusta</name>
    <name type="common">Yeast</name>
    <name type="synonym">Hansenula polymorpha</name>
    <dbReference type="NCBI Taxonomy" id="870730"/>
    <lineage>
        <taxon>Eukaryota</taxon>
        <taxon>Fungi</taxon>
        <taxon>Dikarya</taxon>
        <taxon>Ascomycota</taxon>
        <taxon>Saccharomycotina</taxon>
        <taxon>Pichiomycetes</taxon>
        <taxon>Pichiales</taxon>
        <taxon>Pichiaceae</taxon>
        <taxon>Ogataea</taxon>
    </lineage>
</organism>
<dbReference type="CDD" id="cd14688">
    <property type="entry name" value="bZIP_YAP"/>
    <property type="match status" value="1"/>
</dbReference>
<comment type="caution">
    <text evidence="5">The sequence shown here is derived from an EMBL/GenBank/DDBJ whole genome shotgun (WGS) entry which is preliminary data.</text>
</comment>
<dbReference type="Proteomes" id="UP001196530">
    <property type="component" value="Unassembled WGS sequence"/>
</dbReference>
<feature type="compositionally biased region" description="Low complexity" evidence="3">
    <location>
        <begin position="50"/>
        <end position="64"/>
    </location>
</feature>
<keyword evidence="2" id="KW-0539">Nucleus</keyword>
<dbReference type="RefSeq" id="XP_043058171.1">
    <property type="nucleotide sequence ID" value="XM_043205403.1"/>
</dbReference>
<dbReference type="GO" id="GO:0000976">
    <property type="term" value="F:transcription cis-regulatory region binding"/>
    <property type="evidence" value="ECO:0007669"/>
    <property type="project" value="InterPro"/>
</dbReference>
<comment type="subcellular location">
    <subcellularLocation>
        <location evidence="1">Nucleus</location>
    </subcellularLocation>
</comment>
<dbReference type="AlphaFoldDB" id="A0AAN6DDB6"/>
<dbReference type="SUPFAM" id="SSF57959">
    <property type="entry name" value="Leucine zipper domain"/>
    <property type="match status" value="1"/>
</dbReference>
<dbReference type="GO" id="GO:0090575">
    <property type="term" value="C:RNA polymerase II transcription regulator complex"/>
    <property type="evidence" value="ECO:0007669"/>
    <property type="project" value="TreeGrafter"/>
</dbReference>
<dbReference type="InterPro" id="IPR004827">
    <property type="entry name" value="bZIP"/>
</dbReference>
<name>A0AAN6DDB6_PICAN</name>
<feature type="compositionally biased region" description="Low complexity" evidence="3">
    <location>
        <begin position="116"/>
        <end position="127"/>
    </location>
</feature>
<protein>
    <recommendedName>
        <fullName evidence="4">BZIP domain-containing protein</fullName>
    </recommendedName>
</protein>
<evidence type="ECO:0000256" key="3">
    <source>
        <dbReference type="SAM" id="MobiDB-lite"/>
    </source>
</evidence>
<proteinExistence type="predicted"/>
<dbReference type="PANTHER" id="PTHR40621:SF6">
    <property type="entry name" value="AP-1-LIKE TRANSCRIPTION FACTOR YAP1-RELATED"/>
    <property type="match status" value="1"/>
</dbReference>
<dbReference type="GO" id="GO:0001228">
    <property type="term" value="F:DNA-binding transcription activator activity, RNA polymerase II-specific"/>
    <property type="evidence" value="ECO:0007669"/>
    <property type="project" value="TreeGrafter"/>
</dbReference>
<dbReference type="PROSITE" id="PS00036">
    <property type="entry name" value="BZIP_BASIC"/>
    <property type="match status" value="1"/>
</dbReference>
<dbReference type="GeneID" id="66128730"/>
<dbReference type="InterPro" id="IPR046347">
    <property type="entry name" value="bZIP_sf"/>
</dbReference>
<dbReference type="PANTHER" id="PTHR40621">
    <property type="entry name" value="TRANSCRIPTION FACTOR KAPC-RELATED"/>
    <property type="match status" value="1"/>
</dbReference>
<evidence type="ECO:0000313" key="5">
    <source>
        <dbReference type="EMBL" id="KAG7816637.1"/>
    </source>
</evidence>
<gene>
    <name evidence="5" type="ORF">KL928_004679</name>
</gene>
<evidence type="ECO:0000313" key="6">
    <source>
        <dbReference type="Proteomes" id="UP001196530"/>
    </source>
</evidence>
<dbReference type="InterPro" id="IPR050936">
    <property type="entry name" value="AP-1-like"/>
</dbReference>